<evidence type="ECO:0000256" key="3">
    <source>
        <dbReference type="ARBA" id="ARBA00023163"/>
    </source>
</evidence>
<keyword evidence="6" id="KW-1185">Reference proteome</keyword>
<dbReference type="InterPro" id="IPR013096">
    <property type="entry name" value="Cupin_2"/>
</dbReference>
<dbReference type="InterPro" id="IPR014710">
    <property type="entry name" value="RmlC-like_jellyroll"/>
</dbReference>
<keyword evidence="2" id="KW-0238">DNA-binding</keyword>
<dbReference type="RefSeq" id="WP_378138547.1">
    <property type="nucleotide sequence ID" value="NZ_JBHSMI010000052.1"/>
</dbReference>
<dbReference type="Gene3D" id="2.60.120.10">
    <property type="entry name" value="Jelly Rolls"/>
    <property type="match status" value="1"/>
</dbReference>
<dbReference type="CDD" id="cd02208">
    <property type="entry name" value="cupin_RmlC-like"/>
    <property type="match status" value="1"/>
</dbReference>
<dbReference type="PROSITE" id="PS01124">
    <property type="entry name" value="HTH_ARAC_FAMILY_2"/>
    <property type="match status" value="1"/>
</dbReference>
<dbReference type="Pfam" id="PF12833">
    <property type="entry name" value="HTH_18"/>
    <property type="match status" value="1"/>
</dbReference>
<dbReference type="InterPro" id="IPR037923">
    <property type="entry name" value="HTH-like"/>
</dbReference>
<keyword evidence="3" id="KW-0804">Transcription</keyword>
<dbReference type="PANTHER" id="PTHR43280">
    <property type="entry name" value="ARAC-FAMILY TRANSCRIPTIONAL REGULATOR"/>
    <property type="match status" value="1"/>
</dbReference>
<dbReference type="PROSITE" id="PS00041">
    <property type="entry name" value="HTH_ARAC_FAMILY_1"/>
    <property type="match status" value="1"/>
</dbReference>
<dbReference type="SMART" id="SM00342">
    <property type="entry name" value="HTH_ARAC"/>
    <property type="match status" value="1"/>
</dbReference>
<name>A0ABW0I0Z7_9BACL</name>
<reference evidence="6" key="1">
    <citation type="journal article" date="2019" name="Int. J. Syst. Evol. Microbiol.">
        <title>The Global Catalogue of Microorganisms (GCM) 10K type strain sequencing project: providing services to taxonomists for standard genome sequencing and annotation.</title>
        <authorList>
            <consortium name="The Broad Institute Genomics Platform"/>
            <consortium name="The Broad Institute Genome Sequencing Center for Infectious Disease"/>
            <person name="Wu L."/>
            <person name="Ma J."/>
        </authorList>
    </citation>
    <scope>NUCLEOTIDE SEQUENCE [LARGE SCALE GENOMIC DNA]</scope>
    <source>
        <strain evidence="6">CGMCC 1.18575</strain>
    </source>
</reference>
<dbReference type="InterPro" id="IPR020449">
    <property type="entry name" value="Tscrpt_reg_AraC-type_HTH"/>
</dbReference>
<comment type="caution">
    <text evidence="5">The sequence shown here is derived from an EMBL/GenBank/DDBJ whole genome shotgun (WGS) entry which is preliminary data.</text>
</comment>
<gene>
    <name evidence="5" type="ORF">ACFPOF_26210</name>
</gene>
<dbReference type="PANTHER" id="PTHR43280:SF2">
    <property type="entry name" value="HTH-TYPE TRANSCRIPTIONAL REGULATOR EXSA"/>
    <property type="match status" value="1"/>
</dbReference>
<sequence>MPWSRLLPTVNEALMVQIGAGGYAGPRINPDHQILFVFRGTGQIVIRDRVYTARAGDVYCYSANAMHTIVGDGEHPFLLGGVHFDLDRADLEPLGARPIYTGLEKAQDETVGIELASARIPEYLNLSLHHPAYRLMAVLVETFENRSEDHAWACRGIMIQLLASLLKSVPTVQPEFKYYEYDHKIRSQLNALEAEGKLQHMKVEMLAEKLNLSTSYFFHIFKACFGVSPQSYLITSRVMAAKKLLRESLDSLEQIADRCGFGNVHYFYRVFKKAEGVTPAAYRQQSRNSL</sequence>
<evidence type="ECO:0000313" key="6">
    <source>
        <dbReference type="Proteomes" id="UP001596113"/>
    </source>
</evidence>
<proteinExistence type="predicted"/>
<dbReference type="InterPro" id="IPR018060">
    <property type="entry name" value="HTH_AraC"/>
</dbReference>
<evidence type="ECO:0000259" key="4">
    <source>
        <dbReference type="PROSITE" id="PS01124"/>
    </source>
</evidence>
<evidence type="ECO:0000313" key="5">
    <source>
        <dbReference type="EMBL" id="MFC5406250.1"/>
    </source>
</evidence>
<accession>A0ABW0I0Z7</accession>
<dbReference type="PRINTS" id="PR00032">
    <property type="entry name" value="HTHARAC"/>
</dbReference>
<evidence type="ECO:0000256" key="1">
    <source>
        <dbReference type="ARBA" id="ARBA00023015"/>
    </source>
</evidence>
<dbReference type="InterPro" id="IPR018062">
    <property type="entry name" value="HTH_AraC-typ_CS"/>
</dbReference>
<dbReference type="Proteomes" id="UP001596113">
    <property type="component" value="Unassembled WGS sequence"/>
</dbReference>
<dbReference type="Gene3D" id="1.10.10.60">
    <property type="entry name" value="Homeodomain-like"/>
    <property type="match status" value="2"/>
</dbReference>
<dbReference type="EMBL" id="JBHSMI010000052">
    <property type="protein sequence ID" value="MFC5406250.1"/>
    <property type="molecule type" value="Genomic_DNA"/>
</dbReference>
<dbReference type="SUPFAM" id="SSF51215">
    <property type="entry name" value="Regulatory protein AraC"/>
    <property type="match status" value="1"/>
</dbReference>
<feature type="domain" description="HTH araC/xylS-type" evidence="4">
    <location>
        <begin position="183"/>
        <end position="285"/>
    </location>
</feature>
<protein>
    <submittedName>
        <fullName evidence="5">Helix-turn-helix domain-containing protein</fullName>
    </submittedName>
</protein>
<dbReference type="InterPro" id="IPR009057">
    <property type="entry name" value="Homeodomain-like_sf"/>
</dbReference>
<keyword evidence="1" id="KW-0805">Transcription regulation</keyword>
<dbReference type="SUPFAM" id="SSF46689">
    <property type="entry name" value="Homeodomain-like"/>
    <property type="match status" value="2"/>
</dbReference>
<dbReference type="Pfam" id="PF07883">
    <property type="entry name" value="Cupin_2"/>
    <property type="match status" value="1"/>
</dbReference>
<evidence type="ECO:0000256" key="2">
    <source>
        <dbReference type="ARBA" id="ARBA00023125"/>
    </source>
</evidence>
<organism evidence="5 6">
    <name type="scientific">Cohnella soli</name>
    <dbReference type="NCBI Taxonomy" id="425005"/>
    <lineage>
        <taxon>Bacteria</taxon>
        <taxon>Bacillati</taxon>
        <taxon>Bacillota</taxon>
        <taxon>Bacilli</taxon>
        <taxon>Bacillales</taxon>
        <taxon>Paenibacillaceae</taxon>
        <taxon>Cohnella</taxon>
    </lineage>
</organism>